<proteinExistence type="predicted"/>
<protein>
    <submittedName>
        <fullName evidence="1">Uncharacterized protein</fullName>
    </submittedName>
</protein>
<dbReference type="RefSeq" id="YP_008241968.1">
    <property type="nucleotide sequence ID" value="NC_021802.1"/>
</dbReference>
<accession>S0A0Q1</accession>
<keyword evidence="2" id="KW-1185">Reference proteome</keyword>
<dbReference type="OrthoDB" id="37298at10239"/>
<dbReference type="EMBL" id="KC821618">
    <property type="protein sequence ID" value="AGO48390.1"/>
    <property type="molecule type" value="Genomic_DNA"/>
</dbReference>
<evidence type="ECO:0000313" key="2">
    <source>
        <dbReference type="Proteomes" id="UP000014711"/>
    </source>
</evidence>
<sequence length="55" mass="6270">MKIFKRIKSGVLKGYTIRVSKSGWYDLYSENGISQSSKKNTLEEIESVINKLTSN</sequence>
<gene>
    <name evidence="1" type="ORF">Phi10:1_gp049</name>
</gene>
<name>S0A0Q1_9CAUD</name>
<organism evidence="1 2">
    <name type="scientific">Cellulophaga phage phi10:1</name>
    <dbReference type="NCBI Taxonomy" id="1327981"/>
    <lineage>
        <taxon>Viruses</taxon>
        <taxon>Duplodnaviria</taxon>
        <taxon>Heunggongvirae</taxon>
        <taxon>Uroviricota</taxon>
        <taxon>Caudoviricetes</taxon>
        <taxon>Assiduviridae</taxon>
        <taxon>Cebadecemvirus</taxon>
        <taxon>Cebadecemvirus phi10una</taxon>
    </lineage>
</organism>
<reference evidence="2" key="2">
    <citation type="submission" date="2013-03" db="EMBL/GenBank/DDBJ databases">
        <title>The Cellulophaga phages: a novel, diverse, and globally ubiquitous model system.</title>
        <authorList>
            <person name="Holmfeldt K."/>
            <person name="Solonenko N."/>
            <person name="Shah M."/>
            <person name="Corrier K."/>
            <person name="Riemann L."/>
            <person name="VerBerkmoes N.C."/>
            <person name="Sullivan M.B."/>
        </authorList>
    </citation>
    <scope>NUCLEOTIDE SEQUENCE [LARGE SCALE GENOMIC DNA]</scope>
</reference>
<dbReference type="KEGG" id="vg:16796999"/>
<evidence type="ECO:0000313" key="1">
    <source>
        <dbReference type="EMBL" id="AGO48390.1"/>
    </source>
</evidence>
<dbReference type="Proteomes" id="UP000014711">
    <property type="component" value="Segment"/>
</dbReference>
<dbReference type="GeneID" id="16796999"/>
<reference evidence="1 2" key="1">
    <citation type="journal article" date="2013" name="Proc. Natl. Acad. Sci. U.S.A.">
        <title>Twelve previously unknown phage genera are ubiquitous in global oceans.</title>
        <authorList>
            <person name="Holmfeldt K."/>
            <person name="Solonenko N."/>
            <person name="Shah M."/>
            <person name="Corrier K."/>
            <person name="Riemann L."/>
            <person name="Verberkmoes N.C."/>
            <person name="Sullivan M.B."/>
        </authorList>
    </citation>
    <scope>NUCLEOTIDE SEQUENCE [LARGE SCALE GENOMIC DNA]</scope>
    <source>
        <strain evidence="1">Phi10:1</strain>
    </source>
</reference>